<feature type="region of interest" description="Disordered" evidence="1">
    <location>
        <begin position="33"/>
        <end position="59"/>
    </location>
</feature>
<dbReference type="EMBL" id="JAKWBI020000057">
    <property type="protein sequence ID" value="KAJ2904287.1"/>
    <property type="molecule type" value="Genomic_DNA"/>
</dbReference>
<gene>
    <name evidence="2" type="ORF">MKZ38_008346</name>
</gene>
<evidence type="ECO:0000313" key="3">
    <source>
        <dbReference type="Proteomes" id="UP001201980"/>
    </source>
</evidence>
<proteinExistence type="predicted"/>
<keyword evidence="3" id="KW-1185">Reference proteome</keyword>
<feature type="compositionally biased region" description="Low complexity" evidence="1">
    <location>
        <begin position="44"/>
        <end position="53"/>
    </location>
</feature>
<sequence length="156" mass="17121">MADRLHMAPRNTQASASALGRTKLAAGVRRNLFQNQLTRRPTASSISSGDSSSTARGIEFEPASDVSIVARDKKGDIEVFDPLSLIGDDGGALDDREESKRERERLADMVRQMAVARGPGQDDEFLDALKTSLRAKVCALDEDNWMFEAEEAPRIQ</sequence>
<organism evidence="2 3">
    <name type="scientific">Zalerion maritima</name>
    <dbReference type="NCBI Taxonomy" id="339359"/>
    <lineage>
        <taxon>Eukaryota</taxon>
        <taxon>Fungi</taxon>
        <taxon>Dikarya</taxon>
        <taxon>Ascomycota</taxon>
        <taxon>Pezizomycotina</taxon>
        <taxon>Sordariomycetes</taxon>
        <taxon>Lulworthiomycetidae</taxon>
        <taxon>Lulworthiales</taxon>
        <taxon>Lulworthiaceae</taxon>
        <taxon>Zalerion</taxon>
    </lineage>
</organism>
<evidence type="ECO:0000313" key="2">
    <source>
        <dbReference type="EMBL" id="KAJ2904287.1"/>
    </source>
</evidence>
<reference evidence="2" key="1">
    <citation type="submission" date="2022-07" db="EMBL/GenBank/DDBJ databases">
        <title>Draft genome sequence of Zalerion maritima ATCC 34329, a (micro)plastics degrading marine fungus.</title>
        <authorList>
            <person name="Paco A."/>
            <person name="Goncalves M.F.M."/>
            <person name="Rocha-Santos T.A.P."/>
            <person name="Alves A."/>
        </authorList>
    </citation>
    <scope>NUCLEOTIDE SEQUENCE</scope>
    <source>
        <strain evidence="2">ATCC 34329</strain>
    </source>
</reference>
<feature type="compositionally biased region" description="Polar residues" evidence="1">
    <location>
        <begin position="33"/>
        <end position="43"/>
    </location>
</feature>
<comment type="caution">
    <text evidence="2">The sequence shown here is derived from an EMBL/GenBank/DDBJ whole genome shotgun (WGS) entry which is preliminary data.</text>
</comment>
<name>A0AAD5RU61_9PEZI</name>
<protein>
    <submittedName>
        <fullName evidence="2">Uncharacterized protein</fullName>
    </submittedName>
</protein>
<evidence type="ECO:0000256" key="1">
    <source>
        <dbReference type="SAM" id="MobiDB-lite"/>
    </source>
</evidence>
<dbReference type="AlphaFoldDB" id="A0AAD5RU61"/>
<dbReference type="Proteomes" id="UP001201980">
    <property type="component" value="Unassembled WGS sequence"/>
</dbReference>
<accession>A0AAD5RU61</accession>